<dbReference type="EMBL" id="GL433850">
    <property type="protein sequence ID" value="EFN53749.1"/>
    <property type="molecule type" value="Genomic_DNA"/>
</dbReference>
<dbReference type="PANTHER" id="PTHR43333">
    <property type="entry name" value="2-HACID_DH_C DOMAIN-CONTAINING PROTEIN"/>
    <property type="match status" value="1"/>
</dbReference>
<reference evidence="5 6" key="1">
    <citation type="journal article" date="2010" name="Plant Cell">
        <title>The Chlorella variabilis NC64A genome reveals adaptation to photosymbiosis, coevolution with viruses, and cryptic sex.</title>
        <authorList>
            <person name="Blanc G."/>
            <person name="Duncan G."/>
            <person name="Agarkova I."/>
            <person name="Borodovsky M."/>
            <person name="Gurnon J."/>
            <person name="Kuo A."/>
            <person name="Lindquist E."/>
            <person name="Lucas S."/>
            <person name="Pangilinan J."/>
            <person name="Polle J."/>
            <person name="Salamov A."/>
            <person name="Terry A."/>
            <person name="Yamada T."/>
            <person name="Dunigan D.D."/>
            <person name="Grigoriev I.V."/>
            <person name="Claverie J.M."/>
            <person name="Van Etten J.L."/>
        </authorList>
    </citation>
    <scope>NUCLEOTIDE SEQUENCE [LARGE SCALE GENOMIC DNA]</scope>
    <source>
        <strain evidence="5 6">NC64A</strain>
    </source>
</reference>
<dbReference type="InterPro" id="IPR036291">
    <property type="entry name" value="NAD(P)-bd_dom_sf"/>
</dbReference>
<accession>E1ZK60</accession>
<dbReference type="GO" id="GO:0016491">
    <property type="term" value="F:oxidoreductase activity"/>
    <property type="evidence" value="ECO:0007669"/>
    <property type="project" value="UniProtKB-KW"/>
</dbReference>
<feature type="domain" description="D-isomer specific 2-hydroxyacid dehydrogenase NAD-binding" evidence="4">
    <location>
        <begin position="133"/>
        <end position="310"/>
    </location>
</feature>
<dbReference type="CDD" id="cd12164">
    <property type="entry name" value="GDH_like_2"/>
    <property type="match status" value="1"/>
</dbReference>
<dbReference type="GO" id="GO:0051287">
    <property type="term" value="F:NAD binding"/>
    <property type="evidence" value="ECO:0007669"/>
    <property type="project" value="InterPro"/>
</dbReference>
<evidence type="ECO:0000313" key="6">
    <source>
        <dbReference type="Proteomes" id="UP000008141"/>
    </source>
</evidence>
<evidence type="ECO:0000256" key="3">
    <source>
        <dbReference type="SAM" id="MobiDB-lite"/>
    </source>
</evidence>
<protein>
    <recommendedName>
        <fullName evidence="4">D-isomer specific 2-hydroxyacid dehydrogenase NAD-binding domain-containing protein</fullName>
    </recommendedName>
</protein>
<proteinExistence type="predicted"/>
<evidence type="ECO:0000256" key="2">
    <source>
        <dbReference type="ARBA" id="ARBA00023027"/>
    </source>
</evidence>
<dbReference type="PANTHER" id="PTHR43333:SF1">
    <property type="entry name" value="D-ISOMER SPECIFIC 2-HYDROXYACID DEHYDROGENASE NAD-BINDING DOMAIN-CONTAINING PROTEIN"/>
    <property type="match status" value="1"/>
</dbReference>
<feature type="compositionally biased region" description="Low complexity" evidence="3">
    <location>
        <begin position="8"/>
        <end position="29"/>
    </location>
</feature>
<dbReference type="STRING" id="554065.E1ZK60"/>
<keyword evidence="2" id="KW-0520">NAD</keyword>
<dbReference type="KEGG" id="cvr:CHLNCDRAFT_59729"/>
<dbReference type="Gene3D" id="3.40.50.720">
    <property type="entry name" value="NAD(P)-binding Rossmann-like Domain"/>
    <property type="match status" value="2"/>
</dbReference>
<sequence length="348" mass="37424">MPPHEPPAEAAPGREGSPSPAPGPSGAHSEVLISTTFGPRDFLERWAEALRAHGLVVQAWPDAVGDLSRVEFAVTFDPPPGLLARCPNLKAIHSMGAGVSPGMLGGDVCPAHLPLLRVVDPLMAQRMATFVLWAVINCQRKCDEYLAAQQAQSWDQGKAVESYRQVDNGELRVGVMGAGHLGSAAIDLLLKCGYSVNAWTRTPRALPGAACFHGRPQLHRFAERCDVVVCLVPLTPETSGILDAAFFACLPRGAILVSLSRGQHLVEPDLLAALDSGHLAGAVLDVFRQEPLPPDSPLWRHPKVRVFPHASCTPDMPRAVAQMVRLRELLLAGKPLPPEVVVDRQRGY</sequence>
<dbReference type="InterPro" id="IPR006140">
    <property type="entry name" value="D-isomer_DH_NAD-bd"/>
</dbReference>
<dbReference type="Pfam" id="PF02826">
    <property type="entry name" value="2-Hacid_dh_C"/>
    <property type="match status" value="1"/>
</dbReference>
<evidence type="ECO:0000313" key="5">
    <source>
        <dbReference type="EMBL" id="EFN53749.1"/>
    </source>
</evidence>
<evidence type="ECO:0000256" key="1">
    <source>
        <dbReference type="ARBA" id="ARBA00023002"/>
    </source>
</evidence>
<dbReference type="OrthoDB" id="298012at2759"/>
<dbReference type="RefSeq" id="XP_005845851.1">
    <property type="nucleotide sequence ID" value="XM_005845789.1"/>
</dbReference>
<dbReference type="eggNOG" id="KOG0069">
    <property type="taxonomic scope" value="Eukaryota"/>
</dbReference>
<feature type="region of interest" description="Disordered" evidence="3">
    <location>
        <begin position="1"/>
        <end position="30"/>
    </location>
</feature>
<dbReference type="AlphaFoldDB" id="E1ZK60"/>
<dbReference type="InParanoid" id="E1ZK60"/>
<dbReference type="SUPFAM" id="SSF51735">
    <property type="entry name" value="NAD(P)-binding Rossmann-fold domains"/>
    <property type="match status" value="1"/>
</dbReference>
<dbReference type="Proteomes" id="UP000008141">
    <property type="component" value="Unassembled WGS sequence"/>
</dbReference>
<name>E1ZK60_CHLVA</name>
<keyword evidence="1" id="KW-0560">Oxidoreductase</keyword>
<dbReference type="GeneID" id="17353069"/>
<evidence type="ECO:0000259" key="4">
    <source>
        <dbReference type="Pfam" id="PF02826"/>
    </source>
</evidence>
<organism evidence="6">
    <name type="scientific">Chlorella variabilis</name>
    <name type="common">Green alga</name>
    <dbReference type="NCBI Taxonomy" id="554065"/>
    <lineage>
        <taxon>Eukaryota</taxon>
        <taxon>Viridiplantae</taxon>
        <taxon>Chlorophyta</taxon>
        <taxon>core chlorophytes</taxon>
        <taxon>Trebouxiophyceae</taxon>
        <taxon>Chlorellales</taxon>
        <taxon>Chlorellaceae</taxon>
        <taxon>Chlorella clade</taxon>
        <taxon>Chlorella</taxon>
    </lineage>
</organism>
<keyword evidence="6" id="KW-1185">Reference proteome</keyword>
<gene>
    <name evidence="5" type="ORF">CHLNCDRAFT_59729</name>
</gene>